<dbReference type="SUPFAM" id="SSF69336">
    <property type="entry name" value="Alpha subunit of glutamate synthase, C-terminal domain"/>
    <property type="match status" value="1"/>
</dbReference>
<organism evidence="1 2">
    <name type="scientific">Jiella endophytica</name>
    <dbReference type="NCBI Taxonomy" id="2558362"/>
    <lineage>
        <taxon>Bacteria</taxon>
        <taxon>Pseudomonadati</taxon>
        <taxon>Pseudomonadota</taxon>
        <taxon>Alphaproteobacteria</taxon>
        <taxon>Hyphomicrobiales</taxon>
        <taxon>Aurantimonadaceae</taxon>
        <taxon>Jiella</taxon>
    </lineage>
</organism>
<gene>
    <name evidence="1" type="ORF">E3C22_04800</name>
</gene>
<dbReference type="Gene3D" id="2.160.20.60">
    <property type="entry name" value="Glutamate synthase, alpha subunit, C-terminal domain"/>
    <property type="match status" value="2"/>
</dbReference>
<dbReference type="AlphaFoldDB" id="A0A4Y8RTW6"/>
<dbReference type="GO" id="GO:0046914">
    <property type="term" value="F:transition metal ion binding"/>
    <property type="evidence" value="ECO:0007669"/>
    <property type="project" value="InterPro"/>
</dbReference>
<proteinExistence type="predicted"/>
<dbReference type="OrthoDB" id="7302713at2"/>
<comment type="caution">
    <text evidence="1">The sequence shown here is derived from an EMBL/GenBank/DDBJ whole genome shotgun (WGS) entry which is preliminary data.</text>
</comment>
<dbReference type="InterPro" id="IPR036485">
    <property type="entry name" value="Glu_synth_asu_C_sf"/>
</dbReference>
<dbReference type="RefSeq" id="WP_134760713.1">
    <property type="nucleotide sequence ID" value="NZ_SOZD01000001.1"/>
</dbReference>
<dbReference type="GO" id="GO:0015948">
    <property type="term" value="P:methanogenesis"/>
    <property type="evidence" value="ECO:0007669"/>
    <property type="project" value="InterPro"/>
</dbReference>
<sequence>MTGLTFRKKAEPEERLDLSPLVPAQLAGLSAADIAGLKVGTSRLGVTVGDIFEVSGDDPATIRFEGGSPRFDRIGEAMEAGEIFVQGDAGMRLGRMLKGGRIVVSGSAGDHAGSAMEGGVVRIAGNAGDRLGGPLAGEMMGQKGGTLIVGGNAGARAGDRMRRGVISIAGDAGPDAGSRMIAGTLIIQGRAAGTPGRLMKRGTLFLCGGVEHLAPTFLDNGPADILILSVMSRTFAAGEVGSVPFGRQPMRRYGGDTAVLGLGEIFLPL</sequence>
<dbReference type="GO" id="GO:0018493">
    <property type="term" value="F:formylmethanofuran dehydrogenase activity"/>
    <property type="evidence" value="ECO:0007669"/>
    <property type="project" value="InterPro"/>
</dbReference>
<accession>A0A4Y8RTW6</accession>
<name>A0A4Y8RTW6_9HYPH</name>
<protein>
    <submittedName>
        <fullName evidence="1">Formylmethanofuran dehydrogenase subunit C</fullName>
    </submittedName>
</protein>
<keyword evidence="2" id="KW-1185">Reference proteome</keyword>
<dbReference type="EMBL" id="SOZD01000001">
    <property type="protein sequence ID" value="TFF27779.1"/>
    <property type="molecule type" value="Genomic_DNA"/>
</dbReference>
<dbReference type="InterPro" id="IPR017550">
    <property type="entry name" value="Formylmethanofuran_DH_suC"/>
</dbReference>
<dbReference type="NCBIfam" id="TIGR03122">
    <property type="entry name" value="one_C_dehyd_C"/>
    <property type="match status" value="1"/>
</dbReference>
<reference evidence="1 2" key="1">
    <citation type="submission" date="2019-03" db="EMBL/GenBank/DDBJ databases">
        <title>Jiella endophytica sp. nov., a novel endophytic bacterium isolated from root of Ficus microcarpa Linn. f.</title>
        <authorList>
            <person name="Tuo L."/>
        </authorList>
    </citation>
    <scope>NUCLEOTIDE SEQUENCE [LARGE SCALE GENOMIC DNA]</scope>
    <source>
        <strain evidence="1 2">CBS5Q-3</strain>
    </source>
</reference>
<evidence type="ECO:0000313" key="2">
    <source>
        <dbReference type="Proteomes" id="UP000298179"/>
    </source>
</evidence>
<evidence type="ECO:0000313" key="1">
    <source>
        <dbReference type="EMBL" id="TFF27779.1"/>
    </source>
</evidence>
<dbReference type="PANTHER" id="PTHR39673:SF5">
    <property type="entry name" value="TUNGSTEN-CONTAINING FORMYLMETHANOFURAN DEHYDROGENASE 2 SUBUNIT C"/>
    <property type="match status" value="1"/>
</dbReference>
<dbReference type="PANTHER" id="PTHR39673">
    <property type="entry name" value="TUNGSTEN FORMYLMETHANOFURAN DEHYDROGENASE, SUBUNIT C (FWDC)"/>
    <property type="match status" value="1"/>
</dbReference>
<dbReference type="Proteomes" id="UP000298179">
    <property type="component" value="Unassembled WGS sequence"/>
</dbReference>